<dbReference type="SUPFAM" id="SSF53383">
    <property type="entry name" value="PLP-dependent transferases"/>
    <property type="match status" value="1"/>
</dbReference>
<gene>
    <name evidence="11" type="primary">ARO8_2</name>
    <name evidence="11" type="ORF">VC83_07947</name>
</gene>
<protein>
    <recommendedName>
        <fullName evidence="9">aromatic-amino-acid transaminase</fullName>
        <ecNumber evidence="9">2.6.1.57</ecNumber>
    </recommendedName>
</protein>
<dbReference type="PANTHER" id="PTHR42790:SF21">
    <property type="entry name" value="AROMATIC_AMINOADIPATE AMINOTRANSFERASE 1"/>
    <property type="match status" value="1"/>
</dbReference>
<comment type="subcellular location">
    <subcellularLocation>
        <location evidence="2">Cytoplasm</location>
    </subcellularLocation>
</comment>
<dbReference type="AlphaFoldDB" id="A0A177A0V8"/>
<dbReference type="GeneID" id="36290990"/>
<evidence type="ECO:0000256" key="5">
    <source>
        <dbReference type="ARBA" id="ARBA00022576"/>
    </source>
</evidence>
<organism evidence="11">
    <name type="scientific">Pseudogymnoascus destructans</name>
    <dbReference type="NCBI Taxonomy" id="655981"/>
    <lineage>
        <taxon>Eukaryota</taxon>
        <taxon>Fungi</taxon>
        <taxon>Dikarya</taxon>
        <taxon>Ascomycota</taxon>
        <taxon>Pezizomycotina</taxon>
        <taxon>Leotiomycetes</taxon>
        <taxon>Thelebolales</taxon>
        <taxon>Thelebolaceae</taxon>
        <taxon>Pseudogymnoascus</taxon>
    </lineage>
</organism>
<dbReference type="Pfam" id="PF00155">
    <property type="entry name" value="Aminotran_1_2"/>
    <property type="match status" value="1"/>
</dbReference>
<evidence type="ECO:0000259" key="10">
    <source>
        <dbReference type="Pfam" id="PF00155"/>
    </source>
</evidence>
<evidence type="ECO:0000256" key="1">
    <source>
        <dbReference type="ARBA" id="ARBA00001933"/>
    </source>
</evidence>
<reference evidence="11" key="1">
    <citation type="submission" date="2016-03" db="EMBL/GenBank/DDBJ databases">
        <title>Updated assembly of Pseudogymnoascus destructans, the fungus causing white-nose syndrome of bats.</title>
        <authorList>
            <person name="Palmer J.M."/>
            <person name="Drees K.P."/>
            <person name="Foster J.T."/>
            <person name="Lindner D.L."/>
        </authorList>
    </citation>
    <scope>NUCLEOTIDE SEQUENCE [LARGE SCALE GENOMIC DNA]</scope>
    <source>
        <strain evidence="11">20631-21</strain>
    </source>
</reference>
<dbReference type="GO" id="GO:0006571">
    <property type="term" value="P:tyrosine biosynthetic process"/>
    <property type="evidence" value="ECO:0007669"/>
    <property type="project" value="TreeGrafter"/>
</dbReference>
<evidence type="ECO:0000256" key="4">
    <source>
        <dbReference type="ARBA" id="ARBA00022490"/>
    </source>
</evidence>
<dbReference type="InterPro" id="IPR004839">
    <property type="entry name" value="Aminotransferase_I/II_large"/>
</dbReference>
<dbReference type="eggNOG" id="KOG0634">
    <property type="taxonomic scope" value="Eukaryota"/>
</dbReference>
<dbReference type="RefSeq" id="XP_024321204.1">
    <property type="nucleotide sequence ID" value="XM_024471510.1"/>
</dbReference>
<dbReference type="EC" id="2.6.1.57" evidence="9"/>
<dbReference type="EMBL" id="KV441406">
    <property type="protein sequence ID" value="OAF55905.1"/>
    <property type="molecule type" value="Genomic_DNA"/>
</dbReference>
<accession>A0A177A0V8</accession>
<dbReference type="GO" id="GO:0019878">
    <property type="term" value="P:lysine biosynthetic process via aminoadipic acid"/>
    <property type="evidence" value="ECO:0007669"/>
    <property type="project" value="TreeGrafter"/>
</dbReference>
<keyword evidence="6 11" id="KW-0808">Transferase</keyword>
<dbReference type="GO" id="GO:0009074">
    <property type="term" value="P:aromatic amino acid family catabolic process"/>
    <property type="evidence" value="ECO:0007669"/>
    <property type="project" value="TreeGrafter"/>
</dbReference>
<name>A0A177A0V8_9PEZI</name>
<evidence type="ECO:0000256" key="7">
    <source>
        <dbReference type="ARBA" id="ARBA00022898"/>
    </source>
</evidence>
<evidence type="ECO:0000256" key="6">
    <source>
        <dbReference type="ARBA" id="ARBA00022679"/>
    </source>
</evidence>
<dbReference type="GO" id="GO:0008793">
    <property type="term" value="F:aromatic-amino-acid transaminase activity"/>
    <property type="evidence" value="ECO:0007669"/>
    <property type="project" value="TreeGrafter"/>
</dbReference>
<dbReference type="GO" id="GO:0047536">
    <property type="term" value="F:2-aminoadipate transaminase activity"/>
    <property type="evidence" value="ECO:0007669"/>
    <property type="project" value="TreeGrafter"/>
</dbReference>
<sequence length="533" mass="58348">MAPPSAIDIRGLTDTEALIYPDPLTVNEVTERRAKAGKLIAGVAAGTSSDLFKGKSHGNLAKRFDHLISEESKSRGLSSLKTAAKFLSIPGIISLGGGLPCSEYFPIQDISMTVPVAPDFSEEGTAKSGVVVKMGKYDATQGDGTYDLSICLNYGQGTGSAQLLRFVVEHTEIAHSPPYKDWQCAMSIGSTMALEQAYRIFTERGDYILSEEYTFASAVETALPLGCKFLGIKMDSEGLMPGDMDDILSNWDVKARGARKPHLLYTVPTGQNPSGATQSVERRKELYKVCQKHDVFVIEDEPYYFLQMQPYTGADTPPVAPPASNEEFLRQLVPSLLSLDTDGRVMRLDSFSKVIAPGTRTGWVTASAQIVERFVRHNEVSAQNPSGLAAITLYKLLDETWGHDGYLEWLRHLRIEYTGRRDALLAACEKFLPKDIITWTPPAAGMFLWLEVNLANHPAAATKSILEIEDEMFLVCVEKGVLLSKGSWFLGDKTKEPTQLFLRATFAAATAEKMEQAIEGVGVAVREAFGVKA</sequence>
<evidence type="ECO:0000256" key="3">
    <source>
        <dbReference type="ARBA" id="ARBA00007441"/>
    </source>
</evidence>
<dbReference type="VEuPathDB" id="FungiDB:GMDG_04708"/>
<dbReference type="InterPro" id="IPR015424">
    <property type="entry name" value="PyrdxlP-dep_Trfase"/>
</dbReference>
<evidence type="ECO:0000313" key="11">
    <source>
        <dbReference type="EMBL" id="OAF55905.1"/>
    </source>
</evidence>
<comment type="cofactor">
    <cofactor evidence="1">
        <name>pyridoxal 5'-phosphate</name>
        <dbReference type="ChEBI" id="CHEBI:597326"/>
    </cofactor>
</comment>
<comment type="similarity">
    <text evidence="3">Belongs to the class-I pyridoxal-phosphate-dependent aminotransferase family.</text>
</comment>
<dbReference type="PANTHER" id="PTHR42790">
    <property type="entry name" value="AMINOTRANSFERASE"/>
    <property type="match status" value="1"/>
</dbReference>
<keyword evidence="5 11" id="KW-0032">Aminotransferase</keyword>
<evidence type="ECO:0000256" key="9">
    <source>
        <dbReference type="ARBA" id="ARBA00067014"/>
    </source>
</evidence>
<dbReference type="Gene3D" id="3.40.640.10">
    <property type="entry name" value="Type I PLP-dependent aspartate aminotransferase-like (Major domain)"/>
    <property type="match status" value="1"/>
</dbReference>
<keyword evidence="4" id="KW-0963">Cytoplasm</keyword>
<dbReference type="GO" id="GO:0005737">
    <property type="term" value="C:cytoplasm"/>
    <property type="evidence" value="ECO:0007669"/>
    <property type="project" value="UniProtKB-SubCell"/>
</dbReference>
<dbReference type="FunFam" id="3.40.640.10:FF:000074">
    <property type="entry name" value="Aromatic amino acid aminotransferase"/>
    <property type="match status" value="1"/>
</dbReference>
<dbReference type="InterPro" id="IPR015421">
    <property type="entry name" value="PyrdxlP-dep_Trfase_major"/>
</dbReference>
<dbReference type="GO" id="GO:0030170">
    <property type="term" value="F:pyridoxal phosphate binding"/>
    <property type="evidence" value="ECO:0007669"/>
    <property type="project" value="InterPro"/>
</dbReference>
<dbReference type="OrthoDB" id="691673at2759"/>
<evidence type="ECO:0000256" key="8">
    <source>
        <dbReference type="ARBA" id="ARBA00051993"/>
    </source>
</evidence>
<dbReference type="InterPro" id="IPR050859">
    <property type="entry name" value="Class-I_PLP-dep_aminotransf"/>
</dbReference>
<dbReference type="CDD" id="cd00609">
    <property type="entry name" value="AAT_like"/>
    <property type="match status" value="1"/>
</dbReference>
<comment type="catalytic activity">
    <reaction evidence="8">
        <text>an aromatic L-alpha-amino acid + 2-oxoglutarate = an aromatic oxo-acid + L-glutamate</text>
        <dbReference type="Rhea" id="RHEA:17533"/>
        <dbReference type="ChEBI" id="CHEBI:16810"/>
        <dbReference type="ChEBI" id="CHEBI:29985"/>
        <dbReference type="ChEBI" id="CHEBI:73309"/>
        <dbReference type="ChEBI" id="CHEBI:84824"/>
        <dbReference type="EC" id="2.6.1.57"/>
    </reaction>
</comment>
<dbReference type="Proteomes" id="UP000077154">
    <property type="component" value="Unassembled WGS sequence"/>
</dbReference>
<proteinExistence type="inferred from homology"/>
<keyword evidence="7" id="KW-0663">Pyridoxal phosphate</keyword>
<feature type="domain" description="Aminotransferase class I/classII large" evidence="10">
    <location>
        <begin position="183"/>
        <end position="519"/>
    </location>
</feature>
<evidence type="ECO:0000256" key="2">
    <source>
        <dbReference type="ARBA" id="ARBA00004496"/>
    </source>
</evidence>